<name>A0A9X7Z8X5_9BACL</name>
<gene>
    <name evidence="1" type="ORF">JZ786_07965</name>
</gene>
<dbReference type="KEGG" id="afx:JZ786_07965"/>
<dbReference type="RefSeq" id="WP_206658185.1">
    <property type="nucleotide sequence ID" value="NZ_CP071182.1"/>
</dbReference>
<keyword evidence="2" id="KW-1185">Reference proteome</keyword>
<dbReference type="Proteomes" id="UP000663505">
    <property type="component" value="Chromosome"/>
</dbReference>
<proteinExistence type="predicted"/>
<sequence>MLKRRMEHPQFQSEKYKSVILAFQEARTRQEAGDAIVGLLVQGQNVSDPSRKEAESQYMSTLAHYLLIAQGLEDPDVLTYEQIEVDFREQQYPPQYQQQPVQMGGGMFGRGGGGFWDTLIKSAEIGAGFEIGTDIVNDIFGGF</sequence>
<evidence type="ECO:0000313" key="1">
    <source>
        <dbReference type="EMBL" id="QSO48873.1"/>
    </source>
</evidence>
<accession>A0A9X7Z8X5</accession>
<evidence type="ECO:0000313" key="2">
    <source>
        <dbReference type="Proteomes" id="UP000663505"/>
    </source>
</evidence>
<dbReference type="AlphaFoldDB" id="A0A9X7Z8X5"/>
<reference evidence="1 2" key="1">
    <citation type="submission" date="2021-02" db="EMBL/GenBank/DDBJ databases">
        <title>Alicyclobacillus curvatus sp. nov. and Alicyclobacillus mengziensis sp. nov., two acidophilic bacteria isolated from acid mine drainage.</title>
        <authorList>
            <person name="Huang Y."/>
        </authorList>
    </citation>
    <scope>NUCLEOTIDE SEQUENCE [LARGE SCALE GENOMIC DNA]</scope>
    <source>
        <strain evidence="1 2">S30H14</strain>
    </source>
</reference>
<protein>
    <submittedName>
        <fullName evidence="1">Uncharacterized protein</fullName>
    </submittedName>
</protein>
<dbReference type="EMBL" id="CP071182">
    <property type="protein sequence ID" value="QSO48873.1"/>
    <property type="molecule type" value="Genomic_DNA"/>
</dbReference>
<organism evidence="1 2">
    <name type="scientific">Alicyclobacillus mengziensis</name>
    <dbReference type="NCBI Taxonomy" id="2931921"/>
    <lineage>
        <taxon>Bacteria</taxon>
        <taxon>Bacillati</taxon>
        <taxon>Bacillota</taxon>
        <taxon>Bacilli</taxon>
        <taxon>Bacillales</taxon>
        <taxon>Alicyclobacillaceae</taxon>
        <taxon>Alicyclobacillus</taxon>
    </lineage>
</organism>